<evidence type="ECO:0000256" key="1">
    <source>
        <dbReference type="ARBA" id="ARBA00022737"/>
    </source>
</evidence>
<reference evidence="3 4" key="1">
    <citation type="submission" date="2018-09" db="EMBL/GenBank/DDBJ databases">
        <title>Complete genome of Bacillus thuringiensis strain QZL38.</title>
        <authorList>
            <person name="Song F."/>
        </authorList>
    </citation>
    <scope>NUCLEOTIDE SEQUENCE [LARGE SCALE GENOMIC DNA]</scope>
    <source>
        <strain evidence="3 4">QZL38</strain>
        <plasmid evidence="3 4">p.2</plasmid>
    </source>
</reference>
<dbReference type="InterPro" id="IPR015943">
    <property type="entry name" value="WD40/YVTN_repeat-like_dom_sf"/>
</dbReference>
<dbReference type="InterPro" id="IPR031778">
    <property type="entry name" value="Sortilin_N"/>
</dbReference>
<name>A0A9W3YKG2_BACTU</name>
<dbReference type="Pfam" id="PF15902">
    <property type="entry name" value="Sortilin-Vps10"/>
    <property type="match status" value="1"/>
</dbReference>
<dbReference type="EMBL" id="CP032609">
    <property type="protein sequence ID" value="AYF84933.1"/>
    <property type="molecule type" value="Genomic_DNA"/>
</dbReference>
<keyword evidence="1" id="KW-0677">Repeat</keyword>
<evidence type="ECO:0000313" key="4">
    <source>
        <dbReference type="Proteomes" id="UP000269847"/>
    </source>
</evidence>
<protein>
    <recommendedName>
        <fullName evidence="2">Sortilin N-terminal domain-containing protein</fullName>
    </recommendedName>
</protein>
<gene>
    <name evidence="3" type="ORF">D7J84_28380</name>
</gene>
<proteinExistence type="predicted"/>
<dbReference type="AlphaFoldDB" id="A0A9W3YKG2"/>
<sequence>MFFSYITQGGVKLKKIRLTAIQMQSNQFGWAGIQYSNDDRQAIVYTKNSGQNWIVVNPLNAIFLSIYPVDINSAWVYGLTKKANNELVPTLFYTNNKGETWNEILIPVTADWEKTIEVTINLHTDNTNSIWVIISRQITSNTFEHNFYATQNRGQSWTTSKKINFSSPIR</sequence>
<organism evidence="3 4">
    <name type="scientific">Bacillus thuringiensis</name>
    <dbReference type="NCBI Taxonomy" id="1428"/>
    <lineage>
        <taxon>Bacteria</taxon>
        <taxon>Bacillati</taxon>
        <taxon>Bacillota</taxon>
        <taxon>Bacilli</taxon>
        <taxon>Bacillales</taxon>
        <taxon>Bacillaceae</taxon>
        <taxon>Bacillus</taxon>
        <taxon>Bacillus cereus group</taxon>
    </lineage>
</organism>
<accession>A0A9W3YKG2</accession>
<feature type="domain" description="Sortilin N-terminal" evidence="2">
    <location>
        <begin position="43"/>
        <end position="160"/>
    </location>
</feature>
<geneLocation type="plasmid" evidence="3 4">
    <name>p.2</name>
</geneLocation>
<dbReference type="SUPFAM" id="SSF110296">
    <property type="entry name" value="Oligoxyloglucan reducing end-specific cellobiohydrolase"/>
    <property type="match status" value="1"/>
</dbReference>
<keyword evidence="3" id="KW-0614">Plasmid</keyword>
<dbReference type="Proteomes" id="UP000269847">
    <property type="component" value="Plasmid p.2"/>
</dbReference>
<evidence type="ECO:0000259" key="2">
    <source>
        <dbReference type="Pfam" id="PF15902"/>
    </source>
</evidence>
<evidence type="ECO:0000313" key="3">
    <source>
        <dbReference type="EMBL" id="AYF84933.1"/>
    </source>
</evidence>
<dbReference type="Gene3D" id="2.130.10.10">
    <property type="entry name" value="YVTN repeat-like/Quinoprotein amine dehydrogenase"/>
    <property type="match status" value="1"/>
</dbReference>